<name>A0A6J4QW94_9ACTN</name>
<feature type="compositionally biased region" description="Basic and acidic residues" evidence="1">
    <location>
        <begin position="68"/>
        <end position="78"/>
    </location>
</feature>
<gene>
    <name evidence="2" type="ORF">AVDCRST_MAG14-1524</name>
</gene>
<accession>A0A6J4QW94</accession>
<sequence length="148" mass="16368">EPAHGTQERLSSALPERCDRTSRGGDSGALAGVSRRDRHIRRKARARCRGRERGAGHRTWRGRGRLARTQDERHRPDHPPPCALRDAPRRGRAGRGRHGRGDGARQGLLRRRGAPVRRRRPAGGERGRSRGCGGGLWRGPGPAGQVWI</sequence>
<feature type="non-terminal residue" evidence="2">
    <location>
        <position position="1"/>
    </location>
</feature>
<feature type="compositionally biased region" description="Basic residues" evidence="1">
    <location>
        <begin position="108"/>
        <end position="121"/>
    </location>
</feature>
<evidence type="ECO:0000256" key="1">
    <source>
        <dbReference type="SAM" id="MobiDB-lite"/>
    </source>
</evidence>
<feature type="region of interest" description="Disordered" evidence="1">
    <location>
        <begin position="1"/>
        <end position="148"/>
    </location>
</feature>
<feature type="non-terminal residue" evidence="2">
    <location>
        <position position="148"/>
    </location>
</feature>
<dbReference type="AlphaFoldDB" id="A0A6J4QW94"/>
<proteinExistence type="predicted"/>
<evidence type="ECO:0000313" key="2">
    <source>
        <dbReference type="EMBL" id="CAA9455305.1"/>
    </source>
</evidence>
<feature type="compositionally biased region" description="Basic residues" evidence="1">
    <location>
        <begin position="56"/>
        <end position="66"/>
    </location>
</feature>
<dbReference type="EMBL" id="CADCVG010000062">
    <property type="protein sequence ID" value="CAA9455305.1"/>
    <property type="molecule type" value="Genomic_DNA"/>
</dbReference>
<reference evidence="2" key="1">
    <citation type="submission" date="2020-02" db="EMBL/GenBank/DDBJ databases">
        <authorList>
            <person name="Meier V. D."/>
        </authorList>
    </citation>
    <scope>NUCLEOTIDE SEQUENCE</scope>
    <source>
        <strain evidence="2">AVDCRST_MAG14</strain>
    </source>
</reference>
<protein>
    <submittedName>
        <fullName evidence="2">Transcription termination protein NusB</fullName>
    </submittedName>
</protein>
<feature type="compositionally biased region" description="Gly residues" evidence="1">
    <location>
        <begin position="130"/>
        <end position="142"/>
    </location>
</feature>
<organism evidence="2">
    <name type="scientific">uncultured Rubrobacteraceae bacterium</name>
    <dbReference type="NCBI Taxonomy" id="349277"/>
    <lineage>
        <taxon>Bacteria</taxon>
        <taxon>Bacillati</taxon>
        <taxon>Actinomycetota</taxon>
        <taxon>Rubrobacteria</taxon>
        <taxon>Rubrobacterales</taxon>
        <taxon>Rubrobacteraceae</taxon>
        <taxon>environmental samples</taxon>
    </lineage>
</organism>
<feature type="compositionally biased region" description="Basic residues" evidence="1">
    <location>
        <begin position="36"/>
        <end position="48"/>
    </location>
</feature>